<proteinExistence type="predicted"/>
<dbReference type="KEGG" id="pami:JCM7686_1782"/>
<dbReference type="AlphaFoldDB" id="S5YBQ4"/>
<dbReference type="PATRIC" id="fig|1367847.3.peg.1765"/>
<dbReference type="RefSeq" id="WP_020950521.1">
    <property type="nucleotide sequence ID" value="NC_022041.1"/>
</dbReference>
<dbReference type="Proteomes" id="UP000015480">
    <property type="component" value="Chromosome"/>
</dbReference>
<accession>S5YBQ4</accession>
<organism evidence="1 2">
    <name type="scientific">Paracoccus aminophilus JCM 7686</name>
    <dbReference type="NCBI Taxonomy" id="1367847"/>
    <lineage>
        <taxon>Bacteria</taxon>
        <taxon>Pseudomonadati</taxon>
        <taxon>Pseudomonadota</taxon>
        <taxon>Alphaproteobacteria</taxon>
        <taxon>Rhodobacterales</taxon>
        <taxon>Paracoccaceae</taxon>
        <taxon>Paracoccus</taxon>
    </lineage>
</organism>
<evidence type="ECO:0000313" key="1">
    <source>
        <dbReference type="EMBL" id="AGT08883.1"/>
    </source>
</evidence>
<sequence length="109" mass="11350">MVTAVTAVANSAATTTTPTEQMPALSDMAQATLDRLGEMHADFAQNSAALKAQSAEVPKPGEDLATQLQSFSEAFRTAALVQSQIVQFSMATSISQSLGNNLNSFLKGA</sequence>
<dbReference type="STRING" id="1367847.JCM7686_1782"/>
<protein>
    <submittedName>
        <fullName evidence="1">Type III secretion system protein</fullName>
    </submittedName>
</protein>
<keyword evidence="2" id="KW-1185">Reference proteome</keyword>
<dbReference type="OrthoDB" id="7777846at2"/>
<dbReference type="EMBL" id="CP006650">
    <property type="protein sequence ID" value="AGT08883.1"/>
    <property type="molecule type" value="Genomic_DNA"/>
</dbReference>
<gene>
    <name evidence="1" type="ORF">JCM7686_1782</name>
</gene>
<name>S5YBQ4_PARAH</name>
<evidence type="ECO:0000313" key="2">
    <source>
        <dbReference type="Proteomes" id="UP000015480"/>
    </source>
</evidence>
<reference evidence="1 2" key="1">
    <citation type="journal article" date="2014" name="BMC Genomics">
        <title>Architecture and functions of a multipartite genome of the methylotrophic bacterium Paracoccus aminophilus JCM 7686, containing primary and secondary chromids.</title>
        <authorList>
            <person name="Dziewit L."/>
            <person name="Czarnecki J."/>
            <person name="Wibberg D."/>
            <person name="Radlinska M."/>
            <person name="Mrozek P."/>
            <person name="Szymczak M."/>
            <person name="Schluter A."/>
            <person name="Puhler A."/>
            <person name="Bartosik D."/>
        </authorList>
    </citation>
    <scope>NUCLEOTIDE SEQUENCE [LARGE SCALE GENOMIC DNA]</scope>
    <source>
        <strain evidence="1">JCM 7686</strain>
    </source>
</reference>
<dbReference type="HOGENOM" id="CLU_2181333_0_0_5"/>